<gene>
    <name evidence="1" type="primary">phrB</name>
    <name evidence="1" type="ORF">GCM10011395_01920</name>
</gene>
<keyword evidence="2" id="KW-1185">Reference proteome</keyword>
<reference evidence="2" key="1">
    <citation type="journal article" date="2019" name="Int. J. Syst. Evol. Microbiol.">
        <title>The Global Catalogue of Microorganisms (GCM) 10K type strain sequencing project: providing services to taxonomists for standard genome sequencing and annotation.</title>
        <authorList>
            <consortium name="The Broad Institute Genomics Platform"/>
            <consortium name="The Broad Institute Genome Sequencing Center for Infectious Disease"/>
            <person name="Wu L."/>
            <person name="Ma J."/>
        </authorList>
    </citation>
    <scope>NUCLEOTIDE SEQUENCE [LARGE SCALE GENOMIC DNA]</scope>
    <source>
        <strain evidence="2">CGMCC 1.10106</strain>
    </source>
</reference>
<dbReference type="InterPro" id="IPR052551">
    <property type="entry name" value="UV-DNA_repair_photolyase"/>
</dbReference>
<accession>A0ABQ1G497</accession>
<dbReference type="Gene3D" id="1.10.10.1710">
    <property type="entry name" value="Deoxyribodipyrimidine photolyase-related"/>
    <property type="match status" value="1"/>
</dbReference>
<dbReference type="PANTHER" id="PTHR38657">
    <property type="entry name" value="SLR1343 PROTEIN"/>
    <property type="match status" value="1"/>
</dbReference>
<proteinExistence type="predicted"/>
<protein>
    <submittedName>
        <fullName evidence="1">(6-4) photolyase</fullName>
    </submittedName>
</protein>
<dbReference type="SUPFAM" id="SSF48173">
    <property type="entry name" value="Cryptochrome/photolyase FAD-binding domain"/>
    <property type="match status" value="1"/>
</dbReference>
<organism evidence="1 2">
    <name type="scientific">Sphingomonas psychrolutea</name>
    <dbReference type="NCBI Taxonomy" id="1259676"/>
    <lineage>
        <taxon>Bacteria</taxon>
        <taxon>Pseudomonadati</taxon>
        <taxon>Pseudomonadota</taxon>
        <taxon>Alphaproteobacteria</taxon>
        <taxon>Sphingomonadales</taxon>
        <taxon>Sphingomonadaceae</taxon>
        <taxon>Sphingomonas</taxon>
    </lineage>
</organism>
<dbReference type="Gene3D" id="1.10.579.10">
    <property type="entry name" value="DNA Cyclobutane Dipyrimidine Photolyase, subunit A, domain 3"/>
    <property type="match status" value="1"/>
</dbReference>
<comment type="caution">
    <text evidence="1">The sequence shown here is derived from an EMBL/GenBank/DDBJ whole genome shotgun (WGS) entry which is preliminary data.</text>
</comment>
<evidence type="ECO:0000313" key="2">
    <source>
        <dbReference type="Proteomes" id="UP000618591"/>
    </source>
</evidence>
<dbReference type="Proteomes" id="UP000618591">
    <property type="component" value="Unassembled WGS sequence"/>
</dbReference>
<dbReference type="EMBL" id="BMDW01000001">
    <property type="protein sequence ID" value="GGA35179.1"/>
    <property type="molecule type" value="Genomic_DNA"/>
</dbReference>
<dbReference type="Pfam" id="PF04244">
    <property type="entry name" value="DPRP"/>
    <property type="match status" value="1"/>
</dbReference>
<evidence type="ECO:0000313" key="1">
    <source>
        <dbReference type="EMBL" id="GGA35179.1"/>
    </source>
</evidence>
<dbReference type="InterPro" id="IPR036134">
    <property type="entry name" value="Crypto/Photolyase_FAD-like_sf"/>
</dbReference>
<dbReference type="Gene3D" id="1.25.40.80">
    <property type="match status" value="1"/>
</dbReference>
<dbReference type="RefSeq" id="WP_188444898.1">
    <property type="nucleotide sequence ID" value="NZ_BMDW01000001.1"/>
</dbReference>
<sequence length="514" mass="58020">MKPTDLTLIPILGDQLSLTISSLHGADPATTRVLMLELADETTYVRHHKQKIAYILSAMRHHAALLRDSGWTVDYVTLDDPENSGSSTGEIARAVARLNPDRIVVTEAGEWRVQAMLEAWETLFGIPVEIRPDDRFLASHAEFAAWAEGRKALRMEYFYRDMRRKTGLLMEGDKPIGGQWNFDHDNRKPAKADSAMPRPLAFAPDTVTQDVLALVAKRFADHPGTLAPFGWAVTHHDALRQQTHFLDHALAKFGDYQDAMLTGEPHLWHSILSPYLNAGLLDPLALCRAVAERYAAGKVPLNAAEGFIRQIIGWREYVRGIYWREGPDYVDRNFLEARRPLPAFYWTGETDMHCMAEAIGQTLSNAHAHHIQRLMITGNFALLIGADPKAVHQWYLEIYIDAYEWVELPNTLGMSQFADGGLLGSKPYASSGAYIDRMSDYCRSCRYDVKQRIGPDACPFNALYWDFLARNEDKLGRNQRLAMPYRNWAKMDDGVKQDLRASANAFLDTLDADG</sequence>
<dbReference type="PANTHER" id="PTHR38657:SF1">
    <property type="entry name" value="SLR1343 PROTEIN"/>
    <property type="match status" value="1"/>
</dbReference>
<name>A0ABQ1G497_9SPHN</name>
<dbReference type="Gene3D" id="3.40.50.620">
    <property type="entry name" value="HUPs"/>
    <property type="match status" value="1"/>
</dbReference>
<dbReference type="InterPro" id="IPR007357">
    <property type="entry name" value="PhrB-like"/>
</dbReference>
<dbReference type="InterPro" id="IPR014729">
    <property type="entry name" value="Rossmann-like_a/b/a_fold"/>
</dbReference>